<feature type="domain" description="Chorismate-utilising enzyme C-terminal" evidence="6">
    <location>
        <begin position="121"/>
        <end position="373"/>
    </location>
</feature>
<evidence type="ECO:0000313" key="7">
    <source>
        <dbReference type="EMBL" id="MBP2178966.1"/>
    </source>
</evidence>
<dbReference type="Pfam" id="PF00425">
    <property type="entry name" value="Chorismate_bind"/>
    <property type="match status" value="1"/>
</dbReference>
<evidence type="ECO:0000259" key="6">
    <source>
        <dbReference type="Pfam" id="PF00425"/>
    </source>
</evidence>
<proteinExistence type="inferred from homology"/>
<protein>
    <recommendedName>
        <fullName evidence="3">isochorismate synthase</fullName>
        <ecNumber evidence="3">5.4.4.2</ecNumber>
    </recommendedName>
    <alternativeName>
        <fullName evidence="5">Isochorismate mutase</fullName>
    </alternativeName>
</protein>
<keyword evidence="8" id="KW-1185">Reference proteome</keyword>
<evidence type="ECO:0000256" key="4">
    <source>
        <dbReference type="ARBA" id="ARBA00023235"/>
    </source>
</evidence>
<dbReference type="EMBL" id="JAGGMS010000001">
    <property type="protein sequence ID" value="MBP2178966.1"/>
    <property type="molecule type" value="Genomic_DNA"/>
</dbReference>
<dbReference type="SUPFAM" id="SSF56322">
    <property type="entry name" value="ADC synthase"/>
    <property type="match status" value="1"/>
</dbReference>
<dbReference type="InterPro" id="IPR005801">
    <property type="entry name" value="ADC_synthase"/>
</dbReference>
<comment type="similarity">
    <text evidence="2">Belongs to the isochorismate synthase family.</text>
</comment>
<evidence type="ECO:0000256" key="3">
    <source>
        <dbReference type="ARBA" id="ARBA00012824"/>
    </source>
</evidence>
<evidence type="ECO:0000256" key="2">
    <source>
        <dbReference type="ARBA" id="ARBA00005297"/>
    </source>
</evidence>
<comment type="catalytic activity">
    <reaction evidence="1">
        <text>chorismate = isochorismate</text>
        <dbReference type="Rhea" id="RHEA:18985"/>
        <dbReference type="ChEBI" id="CHEBI:29748"/>
        <dbReference type="ChEBI" id="CHEBI:29780"/>
        <dbReference type="EC" id="5.4.4.2"/>
    </reaction>
</comment>
<accession>A0ABS4PHQ9</accession>
<comment type="caution">
    <text evidence="7">The sequence shown here is derived from an EMBL/GenBank/DDBJ whole genome shotgun (WGS) entry which is preliminary data.</text>
</comment>
<dbReference type="GO" id="GO:0008909">
    <property type="term" value="F:isochorismate synthase activity"/>
    <property type="evidence" value="ECO:0007669"/>
    <property type="project" value="UniProtKB-EC"/>
</dbReference>
<evidence type="ECO:0000256" key="5">
    <source>
        <dbReference type="ARBA" id="ARBA00041564"/>
    </source>
</evidence>
<evidence type="ECO:0000256" key="1">
    <source>
        <dbReference type="ARBA" id="ARBA00000799"/>
    </source>
</evidence>
<dbReference type="RefSeq" id="WP_209662686.1">
    <property type="nucleotide sequence ID" value="NZ_JAGGMS010000001.1"/>
</dbReference>
<reference evidence="7 8" key="1">
    <citation type="submission" date="2021-03" db="EMBL/GenBank/DDBJ databases">
        <title>Sequencing the genomes of 1000 actinobacteria strains.</title>
        <authorList>
            <person name="Klenk H.-P."/>
        </authorList>
    </citation>
    <scope>NUCLEOTIDE SEQUENCE [LARGE SCALE GENOMIC DNA]</scope>
    <source>
        <strain evidence="7 8">DSM 45510</strain>
    </source>
</reference>
<dbReference type="PANTHER" id="PTHR42839:SF2">
    <property type="entry name" value="ISOCHORISMATE SYNTHASE ENTC"/>
    <property type="match status" value="1"/>
</dbReference>
<sequence>MTATAHEGARVADLLDGYAAGDFFFGTERRTLLGSGVDGALSERDPVVLAERVREALADPDVPLAAGILPFDTGPDATYPGHILLPREVRISGPAHPAAASLPQAGIGVPRSMRPVPEPAAHVAAVARAVEMLRDERLRKVVLARVLDLEFDEPIRPEAILRNLVRGNPAGFTFAAPLPGGSTFVGATPELLLSRYGDRVFSHPHAGSAPRSADPRIDAENARRLAESAKDRREHAVVIEDMVEVLRPFCTRLRVAPTEVVGTPTMWHLGTTVTGRLTDPSITALRLAAALHPTPAVCGTPTEAARRVVGELEPFDRGYYAGAVGWVDAAGDGEWAVAIRSAEAAERSLRLYAGGGIVADSDPEAELAETTAKFETVLRAMGLGHP</sequence>
<dbReference type="InterPro" id="IPR004561">
    <property type="entry name" value="IsoChor_synthase"/>
</dbReference>
<dbReference type="EC" id="5.4.4.2" evidence="3"/>
<dbReference type="InterPro" id="IPR015890">
    <property type="entry name" value="Chorismate_C"/>
</dbReference>
<keyword evidence="4 7" id="KW-0413">Isomerase</keyword>
<evidence type="ECO:0000313" key="8">
    <source>
        <dbReference type="Proteomes" id="UP000741013"/>
    </source>
</evidence>
<dbReference type="NCBIfam" id="TIGR00543">
    <property type="entry name" value="isochor_syn"/>
    <property type="match status" value="1"/>
</dbReference>
<dbReference type="PANTHER" id="PTHR42839">
    <property type="entry name" value="ISOCHORISMATE SYNTHASE ENTC"/>
    <property type="match status" value="1"/>
</dbReference>
<organism evidence="7 8">
    <name type="scientific">Amycolatopsis magusensis</name>
    <dbReference type="NCBI Taxonomy" id="882444"/>
    <lineage>
        <taxon>Bacteria</taxon>
        <taxon>Bacillati</taxon>
        <taxon>Actinomycetota</taxon>
        <taxon>Actinomycetes</taxon>
        <taxon>Pseudonocardiales</taxon>
        <taxon>Pseudonocardiaceae</taxon>
        <taxon>Amycolatopsis</taxon>
    </lineage>
</organism>
<name>A0ABS4PHQ9_9PSEU</name>
<gene>
    <name evidence="7" type="ORF">JOM49_000492</name>
</gene>
<dbReference type="Gene3D" id="3.60.120.10">
    <property type="entry name" value="Anthranilate synthase"/>
    <property type="match status" value="1"/>
</dbReference>
<dbReference type="Proteomes" id="UP000741013">
    <property type="component" value="Unassembled WGS sequence"/>
</dbReference>